<accession>A0ACA8D382</accession>
<reference evidence="1" key="1">
    <citation type="submission" date="2017-08" db="EMBL/GenBank/DDBJ databases">
        <title>Real-time genomic and epidemiological investigation of a multi-institutional outbreak of KPC-producing Enterobacteriaceae reveals complex transmission dynamics and informs management responses.</title>
        <authorList>
            <person name="Kwong J.C."/>
            <person name="Lane C."/>
            <person name="Romanes F."/>
            <person name="Goncalves da Silva A."/>
            <person name="Easton M."/>
            <person name="Cronin K."/>
            <person name="Waters M.J."/>
            <person name="Tomita T."/>
            <person name="Stevens K."/>
            <person name="Schultz M.B."/>
            <person name="Baines S.L."/>
            <person name="Sherry N.L."/>
            <person name="Carter G."/>
            <person name="Mu A."/>
            <person name="Sait M."/>
            <person name="Ballard S.A."/>
            <person name="Seemann T."/>
            <person name="Stinear T.P."/>
            <person name="Howden B.P."/>
        </authorList>
    </citation>
    <scope>NUCLEOTIDE SEQUENCE</scope>
    <source>
        <strain evidence="1">AUSMDU00008141</strain>
    </source>
</reference>
<protein>
    <submittedName>
        <fullName evidence="1">Uncharacterized protein</fullName>
    </submittedName>
</protein>
<proteinExistence type="predicted"/>
<dbReference type="EMBL" id="CP022695">
    <property type="protein sequence ID" value="AST78605.1"/>
    <property type="molecule type" value="Genomic_DNA"/>
</dbReference>
<organism evidence="1 2">
    <name type="scientific">Citrobacter farmeri</name>
    <dbReference type="NCBI Taxonomy" id="67824"/>
    <lineage>
        <taxon>Bacteria</taxon>
        <taxon>Pseudomonadati</taxon>
        <taxon>Pseudomonadota</taxon>
        <taxon>Gammaproteobacteria</taxon>
        <taxon>Enterobacterales</taxon>
        <taxon>Enterobacteriaceae</taxon>
        <taxon>Citrobacter</taxon>
    </lineage>
</organism>
<sequence length="75" mass="8690">MSLKKIILIIISRLLCGIGMSVGLVSIVFSLWCFFVSHHPDRFLWGGIGVLVLLIGYGIYKFSLTYIYDEWEKYR</sequence>
<name>A0ACA8D382_9ENTR</name>
<gene>
    <name evidence="1" type="ORF">CI104_05655</name>
</gene>
<evidence type="ECO:0000313" key="1">
    <source>
        <dbReference type="EMBL" id="AST78605.1"/>
    </source>
</evidence>
<keyword evidence="2" id="KW-1185">Reference proteome</keyword>
<dbReference type="Proteomes" id="UP000215286">
    <property type="component" value="Chromosome"/>
</dbReference>
<evidence type="ECO:0000313" key="2">
    <source>
        <dbReference type="Proteomes" id="UP000215286"/>
    </source>
</evidence>